<keyword evidence="3 5" id="KW-1133">Transmembrane helix</keyword>
<dbReference type="GO" id="GO:0035869">
    <property type="term" value="C:ciliary transition zone"/>
    <property type="evidence" value="ECO:0007669"/>
    <property type="project" value="TreeGrafter"/>
</dbReference>
<gene>
    <name evidence="6" type="ORF">SteCoe_35287</name>
</gene>
<sequence length="139" mass="15832">MSARPASILPLEVLLFFDFYYTPVYIVLAIIIYIYKGATFYYPPNTLAPEIVGILLMIIMQYTRIHIGSMANRTESVSAAIWLVILGIPAIIITIFYLNFQTFVFWADIVNNAFMLFFVCLETLFGIAGIFGFRKAHPN</sequence>
<feature type="transmembrane region" description="Helical" evidence="5">
    <location>
        <begin position="47"/>
        <end position="67"/>
    </location>
</feature>
<dbReference type="EMBL" id="MPUH01001481">
    <property type="protein sequence ID" value="OMJ67525.1"/>
    <property type="molecule type" value="Genomic_DNA"/>
</dbReference>
<feature type="transmembrane region" description="Helical" evidence="5">
    <location>
        <begin position="12"/>
        <end position="35"/>
    </location>
</feature>
<evidence type="ECO:0000256" key="1">
    <source>
        <dbReference type="ARBA" id="ARBA00004141"/>
    </source>
</evidence>
<comment type="subcellular location">
    <subcellularLocation>
        <location evidence="1">Membrane</location>
        <topology evidence="1">Multi-pass membrane protein</topology>
    </subcellularLocation>
</comment>
<keyword evidence="4 5" id="KW-0472">Membrane</keyword>
<keyword evidence="7" id="KW-1185">Reference proteome</keyword>
<feature type="transmembrane region" description="Helical" evidence="5">
    <location>
        <begin position="112"/>
        <end position="133"/>
    </location>
</feature>
<dbReference type="InterPro" id="IPR019184">
    <property type="entry name" value="Uncharacterised_TM-17"/>
</dbReference>
<evidence type="ECO:0000256" key="5">
    <source>
        <dbReference type="SAM" id="Phobius"/>
    </source>
</evidence>
<proteinExistence type="predicted"/>
<reference evidence="6 7" key="1">
    <citation type="submission" date="2016-11" db="EMBL/GenBank/DDBJ databases">
        <title>The macronuclear genome of Stentor coeruleus: a giant cell with tiny introns.</title>
        <authorList>
            <person name="Slabodnick M."/>
            <person name="Ruby J.G."/>
            <person name="Reiff S.B."/>
            <person name="Swart E.C."/>
            <person name="Gosai S."/>
            <person name="Prabakaran S."/>
            <person name="Witkowska E."/>
            <person name="Larue G.E."/>
            <person name="Fisher S."/>
            <person name="Freeman R.M."/>
            <person name="Gunawardena J."/>
            <person name="Chu W."/>
            <person name="Stover N.A."/>
            <person name="Gregory B.D."/>
            <person name="Nowacki M."/>
            <person name="Derisi J."/>
            <person name="Roy S.W."/>
            <person name="Marshall W.F."/>
            <person name="Sood P."/>
        </authorList>
    </citation>
    <scope>NUCLEOTIDE SEQUENCE [LARGE SCALE GENOMIC DNA]</scope>
    <source>
        <strain evidence="6">WM001</strain>
    </source>
</reference>
<dbReference type="AlphaFoldDB" id="A0A1R2ASU0"/>
<keyword evidence="2 5" id="KW-0812">Transmembrane</keyword>
<dbReference type="Proteomes" id="UP000187209">
    <property type="component" value="Unassembled WGS sequence"/>
</dbReference>
<dbReference type="PANTHER" id="PTHR13531:SF0">
    <property type="entry name" value="GEO07735P1-RELATED"/>
    <property type="match status" value="1"/>
</dbReference>
<evidence type="ECO:0000313" key="6">
    <source>
        <dbReference type="EMBL" id="OMJ67525.1"/>
    </source>
</evidence>
<feature type="transmembrane region" description="Helical" evidence="5">
    <location>
        <begin position="79"/>
        <end position="100"/>
    </location>
</feature>
<dbReference type="OrthoDB" id="309785at2759"/>
<name>A0A1R2ASU0_9CILI</name>
<dbReference type="GO" id="GO:0016020">
    <property type="term" value="C:membrane"/>
    <property type="evidence" value="ECO:0007669"/>
    <property type="project" value="UniProtKB-SubCell"/>
</dbReference>
<comment type="caution">
    <text evidence="6">The sequence shown here is derived from an EMBL/GenBank/DDBJ whole genome shotgun (WGS) entry which is preliminary data.</text>
</comment>
<evidence type="ECO:0000256" key="2">
    <source>
        <dbReference type="ARBA" id="ARBA00022692"/>
    </source>
</evidence>
<evidence type="ECO:0000256" key="3">
    <source>
        <dbReference type="ARBA" id="ARBA00022989"/>
    </source>
</evidence>
<protein>
    <submittedName>
        <fullName evidence="6">Uncharacterized protein</fullName>
    </submittedName>
</protein>
<dbReference type="GO" id="GO:1905515">
    <property type="term" value="P:non-motile cilium assembly"/>
    <property type="evidence" value="ECO:0007669"/>
    <property type="project" value="TreeGrafter"/>
</dbReference>
<evidence type="ECO:0000256" key="4">
    <source>
        <dbReference type="ARBA" id="ARBA00023136"/>
    </source>
</evidence>
<evidence type="ECO:0000313" key="7">
    <source>
        <dbReference type="Proteomes" id="UP000187209"/>
    </source>
</evidence>
<organism evidence="6 7">
    <name type="scientific">Stentor coeruleus</name>
    <dbReference type="NCBI Taxonomy" id="5963"/>
    <lineage>
        <taxon>Eukaryota</taxon>
        <taxon>Sar</taxon>
        <taxon>Alveolata</taxon>
        <taxon>Ciliophora</taxon>
        <taxon>Postciliodesmatophora</taxon>
        <taxon>Heterotrichea</taxon>
        <taxon>Heterotrichida</taxon>
        <taxon>Stentoridae</taxon>
        <taxon>Stentor</taxon>
    </lineage>
</organism>
<accession>A0A1R2ASU0</accession>
<dbReference type="Pfam" id="PF09799">
    <property type="entry name" value="Transmemb_17"/>
    <property type="match status" value="1"/>
</dbReference>
<dbReference type="PANTHER" id="PTHR13531">
    <property type="entry name" value="GEO07735P1-RELATED-RELATED"/>
    <property type="match status" value="1"/>
</dbReference>